<evidence type="ECO:0000313" key="4">
    <source>
        <dbReference type="EMBL" id="KVV40808.1"/>
    </source>
</evidence>
<evidence type="ECO:0000256" key="1">
    <source>
        <dbReference type="SAM" id="Coils"/>
    </source>
</evidence>
<comment type="caution">
    <text evidence="4">The sequence shown here is derived from an EMBL/GenBank/DDBJ whole genome shotgun (WGS) entry which is preliminary data.</text>
</comment>
<dbReference type="SMART" id="SM00470">
    <property type="entry name" value="ParB"/>
    <property type="match status" value="1"/>
</dbReference>
<dbReference type="Pfam" id="PF02195">
    <property type="entry name" value="ParB_N"/>
    <property type="match status" value="1"/>
</dbReference>
<dbReference type="AlphaFoldDB" id="A0A125A9B0"/>
<evidence type="ECO:0000313" key="5">
    <source>
        <dbReference type="Proteomes" id="UP000062317"/>
    </source>
</evidence>
<dbReference type="Gene3D" id="3.90.1530.10">
    <property type="entry name" value="Conserved hypothetical protein from pyrococcus furiosus pfu- 392566-001, ParB domain"/>
    <property type="match status" value="1"/>
</dbReference>
<dbReference type="InterPro" id="IPR003115">
    <property type="entry name" value="ParB_N"/>
</dbReference>
<proteinExistence type="predicted"/>
<dbReference type="Proteomes" id="UP000062317">
    <property type="component" value="Unassembled WGS sequence"/>
</dbReference>
<feature type="region of interest" description="Disordered" evidence="2">
    <location>
        <begin position="1"/>
        <end position="38"/>
    </location>
</feature>
<name>A0A125A9B0_9BURK</name>
<dbReference type="EMBL" id="LPEQ01000113">
    <property type="protein sequence ID" value="KVV40808.1"/>
    <property type="molecule type" value="Genomic_DNA"/>
</dbReference>
<organism evidence="4 5">
    <name type="scientific">Burkholderia territorii</name>
    <dbReference type="NCBI Taxonomy" id="1503055"/>
    <lineage>
        <taxon>Bacteria</taxon>
        <taxon>Pseudomonadati</taxon>
        <taxon>Pseudomonadota</taxon>
        <taxon>Betaproteobacteria</taxon>
        <taxon>Burkholderiales</taxon>
        <taxon>Burkholderiaceae</taxon>
        <taxon>Burkholderia</taxon>
        <taxon>Burkholderia cepacia complex</taxon>
    </lineage>
</organism>
<keyword evidence="1" id="KW-0175">Coiled coil</keyword>
<feature type="coiled-coil region" evidence="1">
    <location>
        <begin position="39"/>
        <end position="66"/>
    </location>
</feature>
<protein>
    <submittedName>
        <fullName evidence="4">Chromosome partitioning protein ParB</fullName>
    </submittedName>
</protein>
<dbReference type="PANTHER" id="PTHR33375:SF1">
    <property type="entry name" value="CHROMOSOME-PARTITIONING PROTEIN PARB-RELATED"/>
    <property type="match status" value="1"/>
</dbReference>
<dbReference type="GO" id="GO:0007059">
    <property type="term" value="P:chromosome segregation"/>
    <property type="evidence" value="ECO:0007669"/>
    <property type="project" value="TreeGrafter"/>
</dbReference>
<sequence>MSWMKDQAAKAKGIQLTPEDVAKATQSPPSPARTAPGQLMQLQATAERQRKEIEELRALNANASRARRPIARMHEKEGRRRKLTPEQYAELKANLAKYPLANPVVLEARPDGDWDINAGNNRVAIYRELGLEEIDSIVSDIPPEDAERLAFFSNLFSPSLSDFEKYWHFQRLAAEADALTRTELAAAVGLSDAHVSKIFSFEGLPEAAKAALSDRPDRLGADAAAQLAKATQEGRGDAVTEAVKRLVADERFTQKEAVQSVQAPKQASRQASEKLVVKVGKKNFCEITARKGVIGVHLKDHTEQADSWAKEIQSFIESKIRERAETVS</sequence>
<evidence type="ECO:0000259" key="3">
    <source>
        <dbReference type="SMART" id="SM00470"/>
    </source>
</evidence>
<reference evidence="4 5" key="1">
    <citation type="submission" date="2015-11" db="EMBL/GenBank/DDBJ databases">
        <title>Expanding the genomic diversity of Burkholderia species for the development of highly accurate diagnostics.</title>
        <authorList>
            <person name="Sahl J."/>
            <person name="Keim P."/>
            <person name="Wagner D."/>
        </authorList>
    </citation>
    <scope>NUCLEOTIDE SEQUENCE [LARGE SCALE GENOMIC DNA]</scope>
    <source>
        <strain evidence="4 5">MSMB1301WGS</strain>
    </source>
</reference>
<evidence type="ECO:0000256" key="2">
    <source>
        <dbReference type="SAM" id="MobiDB-lite"/>
    </source>
</evidence>
<dbReference type="SUPFAM" id="SSF109709">
    <property type="entry name" value="KorB DNA-binding domain-like"/>
    <property type="match status" value="1"/>
</dbReference>
<dbReference type="SUPFAM" id="SSF110849">
    <property type="entry name" value="ParB/Sulfiredoxin"/>
    <property type="match status" value="1"/>
</dbReference>
<accession>A0A125A9B0</accession>
<dbReference type="InterPro" id="IPR050336">
    <property type="entry name" value="Chromosome_partition/occlusion"/>
</dbReference>
<dbReference type="PANTHER" id="PTHR33375">
    <property type="entry name" value="CHROMOSOME-PARTITIONING PROTEIN PARB-RELATED"/>
    <property type="match status" value="1"/>
</dbReference>
<keyword evidence="5" id="KW-1185">Reference proteome</keyword>
<dbReference type="Gene3D" id="1.10.10.2830">
    <property type="match status" value="1"/>
</dbReference>
<dbReference type="GO" id="GO:0005694">
    <property type="term" value="C:chromosome"/>
    <property type="evidence" value="ECO:0007669"/>
    <property type="project" value="TreeGrafter"/>
</dbReference>
<feature type="domain" description="ParB-like N-terminal" evidence="3">
    <location>
        <begin position="66"/>
        <end position="155"/>
    </location>
</feature>
<dbReference type="RefSeq" id="WP_060108131.1">
    <property type="nucleotide sequence ID" value="NZ_LPEQ01000113.1"/>
</dbReference>
<dbReference type="InterPro" id="IPR036086">
    <property type="entry name" value="ParB/Sulfiredoxin_sf"/>
</dbReference>
<gene>
    <name evidence="4" type="ORF">WT27_12820</name>
</gene>